<dbReference type="VEuPathDB" id="TrichDB:TVAGG3_0419360"/>
<dbReference type="GO" id="GO:0005634">
    <property type="term" value="C:nucleus"/>
    <property type="evidence" value="ECO:0000318"/>
    <property type="project" value="GO_Central"/>
</dbReference>
<dbReference type="STRING" id="5722.A2E549"/>
<dbReference type="GO" id="GO:0006355">
    <property type="term" value="P:regulation of DNA-templated transcription"/>
    <property type="evidence" value="ECO:0000318"/>
    <property type="project" value="GO_Central"/>
</dbReference>
<dbReference type="InterPro" id="IPR025799">
    <property type="entry name" value="Arg_MeTrfase"/>
</dbReference>
<dbReference type="GO" id="GO:0016274">
    <property type="term" value="F:protein-arginine N-methyltransferase activity"/>
    <property type="evidence" value="ECO:0000318"/>
    <property type="project" value="GO_Central"/>
</dbReference>
<dbReference type="OrthoDB" id="7848332at2759"/>
<dbReference type="VEuPathDB" id="TrichDB:TVAG_028100"/>
<gene>
    <name evidence="9" type="ORF">TVAG_028100</name>
</gene>
<dbReference type="GO" id="GO:0035242">
    <property type="term" value="F:protein-arginine omega-N asymmetric methyltransferase activity"/>
    <property type="evidence" value="ECO:0007669"/>
    <property type="project" value="UniProtKB-EC"/>
</dbReference>
<dbReference type="GO" id="GO:0042054">
    <property type="term" value="F:histone methyltransferase activity"/>
    <property type="evidence" value="ECO:0000318"/>
    <property type="project" value="GO_Central"/>
</dbReference>
<dbReference type="EC" id="2.1.1.319" evidence="1"/>
<dbReference type="InterPro" id="IPR055135">
    <property type="entry name" value="PRMT_dom"/>
</dbReference>
<dbReference type="InterPro" id="IPR041698">
    <property type="entry name" value="Methyltransf_25"/>
</dbReference>
<dbReference type="OMA" id="ANIHKEM"/>
<name>A2E549_TRIV3</name>
<evidence type="ECO:0000259" key="8">
    <source>
        <dbReference type="Pfam" id="PF22528"/>
    </source>
</evidence>
<evidence type="ECO:0000256" key="1">
    <source>
        <dbReference type="ARBA" id="ARBA00011925"/>
    </source>
</evidence>
<dbReference type="KEGG" id="tva:4770219"/>
<dbReference type="PANTHER" id="PTHR11006:SF53">
    <property type="entry name" value="PROTEIN ARGININE N-METHYLTRANSFERASE 3"/>
    <property type="match status" value="1"/>
</dbReference>
<accession>A2E549</accession>
<dbReference type="Pfam" id="PF13649">
    <property type="entry name" value="Methyltransf_25"/>
    <property type="match status" value="1"/>
</dbReference>
<dbReference type="CDD" id="cd02440">
    <property type="entry name" value="AdoMet_MTases"/>
    <property type="match status" value="1"/>
</dbReference>
<protein>
    <recommendedName>
        <fullName evidence="1">type I protein arginine methyltransferase</fullName>
        <ecNumber evidence="1">2.1.1.319</ecNumber>
    </recommendedName>
</protein>
<evidence type="ECO:0000256" key="3">
    <source>
        <dbReference type="ARBA" id="ARBA00022679"/>
    </source>
</evidence>
<proteinExistence type="predicted"/>
<feature type="domain" description="Protein arginine N-methyltransferase" evidence="8">
    <location>
        <begin position="148"/>
        <end position="309"/>
    </location>
</feature>
<dbReference type="FunCoup" id="A2E549">
    <property type="interactions" value="702"/>
</dbReference>
<evidence type="ECO:0000313" key="9">
    <source>
        <dbReference type="EMBL" id="EAY12257.1"/>
    </source>
</evidence>
<evidence type="ECO:0000256" key="4">
    <source>
        <dbReference type="ARBA" id="ARBA00022691"/>
    </source>
</evidence>
<comment type="catalytic activity">
    <reaction evidence="5">
        <text>L-arginyl-[protein] + S-adenosyl-L-methionine = N(omega)-methyl-L-arginyl-[protein] + S-adenosyl-L-homocysteine + H(+)</text>
        <dbReference type="Rhea" id="RHEA:48100"/>
        <dbReference type="Rhea" id="RHEA-COMP:10532"/>
        <dbReference type="Rhea" id="RHEA-COMP:11990"/>
        <dbReference type="ChEBI" id="CHEBI:15378"/>
        <dbReference type="ChEBI" id="CHEBI:29965"/>
        <dbReference type="ChEBI" id="CHEBI:57856"/>
        <dbReference type="ChEBI" id="CHEBI:59789"/>
        <dbReference type="ChEBI" id="CHEBI:65280"/>
    </reaction>
    <physiologicalReaction direction="left-to-right" evidence="5">
        <dbReference type="Rhea" id="RHEA:48101"/>
    </physiologicalReaction>
</comment>
<dbReference type="InterPro" id="IPR029063">
    <property type="entry name" value="SAM-dependent_MTases_sf"/>
</dbReference>
<evidence type="ECO:0000256" key="5">
    <source>
        <dbReference type="ARBA" id="ARBA00049303"/>
    </source>
</evidence>
<dbReference type="InParanoid" id="A2E549"/>
<dbReference type="eggNOG" id="KOG1499">
    <property type="taxonomic scope" value="Eukaryota"/>
</dbReference>
<dbReference type="RefSeq" id="XP_001324480.1">
    <property type="nucleotide sequence ID" value="XM_001324445.1"/>
</dbReference>
<sequence length="320" mass="36888">MSEFDYYFDSYSLANIHKEMLSDKIRTESYKEAIFKNPSLFKDKVVLDVGCGTGILSLFVASCGASRVYAVDNSTIIETAKKIDKDNNLENKITFLQGKIEELQIPERVDVIISEWMGYCLLYESMLPSVIQARNKYMKPTGTMFPNKAEMKICGIVDEEFYKRKFDFYNNIAGFDMSAFKKWMFYEPTVSSIESSQIITDEKVFHTFDLNKCTVDDLSFSSDFKINPLDESKMYGLCVSFNTTFEGPEATVILETSPFYTQTHWAQTCFYFEDPISISFEDDIHGTFSMKPSPQNVRDQDISIELSHNGDEKSLKYRLR</sequence>
<dbReference type="GO" id="GO:0006338">
    <property type="term" value="P:chromatin remodeling"/>
    <property type="evidence" value="ECO:0000318"/>
    <property type="project" value="GO_Central"/>
</dbReference>
<dbReference type="GO" id="GO:0032259">
    <property type="term" value="P:methylation"/>
    <property type="evidence" value="ECO:0007669"/>
    <property type="project" value="UniProtKB-KW"/>
</dbReference>
<organism evidence="9 10">
    <name type="scientific">Trichomonas vaginalis (strain ATCC PRA-98 / G3)</name>
    <dbReference type="NCBI Taxonomy" id="412133"/>
    <lineage>
        <taxon>Eukaryota</taxon>
        <taxon>Metamonada</taxon>
        <taxon>Parabasalia</taxon>
        <taxon>Trichomonadida</taxon>
        <taxon>Trichomonadidae</taxon>
        <taxon>Trichomonas</taxon>
    </lineage>
</organism>
<keyword evidence="4 6" id="KW-0949">S-adenosyl-L-methionine</keyword>
<dbReference type="PROSITE" id="PS51678">
    <property type="entry name" value="SAM_MT_PRMT"/>
    <property type="match status" value="1"/>
</dbReference>
<keyword evidence="3 6" id="KW-0808">Transferase</keyword>
<dbReference type="AlphaFoldDB" id="A2E549"/>
<dbReference type="Gene3D" id="3.40.50.150">
    <property type="entry name" value="Vaccinia Virus protein VP39"/>
    <property type="match status" value="1"/>
</dbReference>
<dbReference type="EMBL" id="DS113305">
    <property type="protein sequence ID" value="EAY12257.1"/>
    <property type="molecule type" value="Genomic_DNA"/>
</dbReference>
<feature type="domain" description="Methyltransferase" evidence="7">
    <location>
        <begin position="46"/>
        <end position="142"/>
    </location>
</feature>
<evidence type="ECO:0000313" key="10">
    <source>
        <dbReference type="Proteomes" id="UP000001542"/>
    </source>
</evidence>
<dbReference type="SMR" id="A2E549"/>
<dbReference type="Pfam" id="PF22528">
    <property type="entry name" value="PRMT_C"/>
    <property type="match status" value="1"/>
</dbReference>
<dbReference type="PANTHER" id="PTHR11006">
    <property type="entry name" value="PROTEIN ARGININE N-METHYLTRANSFERASE"/>
    <property type="match status" value="1"/>
</dbReference>
<evidence type="ECO:0000259" key="7">
    <source>
        <dbReference type="Pfam" id="PF13649"/>
    </source>
</evidence>
<dbReference type="Gene3D" id="2.70.160.11">
    <property type="entry name" value="Hnrnp arginine n-methyltransferase1"/>
    <property type="match status" value="1"/>
</dbReference>
<dbReference type="FunFam" id="3.40.50.150:FF:000003">
    <property type="entry name" value="Blast:Protein arginine N-methyltransferase 1"/>
    <property type="match status" value="1"/>
</dbReference>
<evidence type="ECO:0000256" key="2">
    <source>
        <dbReference type="ARBA" id="ARBA00022603"/>
    </source>
</evidence>
<dbReference type="Proteomes" id="UP000001542">
    <property type="component" value="Unassembled WGS sequence"/>
</dbReference>
<keyword evidence="10" id="KW-1185">Reference proteome</keyword>
<reference evidence="9" key="2">
    <citation type="journal article" date="2007" name="Science">
        <title>Draft genome sequence of the sexually transmitted pathogen Trichomonas vaginalis.</title>
        <authorList>
            <person name="Carlton J.M."/>
            <person name="Hirt R.P."/>
            <person name="Silva J.C."/>
            <person name="Delcher A.L."/>
            <person name="Schatz M."/>
            <person name="Zhao Q."/>
            <person name="Wortman J.R."/>
            <person name="Bidwell S.L."/>
            <person name="Alsmark U.C.M."/>
            <person name="Besteiro S."/>
            <person name="Sicheritz-Ponten T."/>
            <person name="Noel C.J."/>
            <person name="Dacks J.B."/>
            <person name="Foster P.G."/>
            <person name="Simillion C."/>
            <person name="Van de Peer Y."/>
            <person name="Miranda-Saavedra D."/>
            <person name="Barton G.J."/>
            <person name="Westrop G.D."/>
            <person name="Mueller S."/>
            <person name="Dessi D."/>
            <person name="Fiori P.L."/>
            <person name="Ren Q."/>
            <person name="Paulsen I."/>
            <person name="Zhang H."/>
            <person name="Bastida-Corcuera F.D."/>
            <person name="Simoes-Barbosa A."/>
            <person name="Brown M.T."/>
            <person name="Hayes R.D."/>
            <person name="Mukherjee M."/>
            <person name="Okumura C.Y."/>
            <person name="Schneider R."/>
            <person name="Smith A.J."/>
            <person name="Vanacova S."/>
            <person name="Villalvazo M."/>
            <person name="Haas B.J."/>
            <person name="Pertea M."/>
            <person name="Feldblyum T.V."/>
            <person name="Utterback T.R."/>
            <person name="Shu C.L."/>
            <person name="Osoegawa K."/>
            <person name="de Jong P.J."/>
            <person name="Hrdy I."/>
            <person name="Horvathova L."/>
            <person name="Zubacova Z."/>
            <person name="Dolezal P."/>
            <person name="Malik S.B."/>
            <person name="Logsdon J.M. Jr."/>
            <person name="Henze K."/>
            <person name="Gupta A."/>
            <person name="Wang C.C."/>
            <person name="Dunne R.L."/>
            <person name="Upcroft J.A."/>
            <person name="Upcroft P."/>
            <person name="White O."/>
            <person name="Salzberg S.L."/>
            <person name="Tang P."/>
            <person name="Chiu C.-H."/>
            <person name="Lee Y.-S."/>
            <person name="Embley T.M."/>
            <person name="Coombs G.H."/>
            <person name="Mottram J.C."/>
            <person name="Tachezy J."/>
            <person name="Fraser-Liggett C.M."/>
            <person name="Johnson P.J."/>
        </authorList>
    </citation>
    <scope>NUCLEOTIDE SEQUENCE [LARGE SCALE GENOMIC DNA]</scope>
    <source>
        <strain evidence="9">G3</strain>
    </source>
</reference>
<evidence type="ECO:0000256" key="6">
    <source>
        <dbReference type="PROSITE-ProRule" id="PRU01015"/>
    </source>
</evidence>
<keyword evidence="2 6" id="KW-0489">Methyltransferase</keyword>
<dbReference type="SUPFAM" id="SSF53335">
    <property type="entry name" value="S-adenosyl-L-methionine-dependent methyltransferases"/>
    <property type="match status" value="1"/>
</dbReference>
<reference evidence="9" key="1">
    <citation type="submission" date="2006-10" db="EMBL/GenBank/DDBJ databases">
        <authorList>
            <person name="Amadeo P."/>
            <person name="Zhao Q."/>
            <person name="Wortman J."/>
            <person name="Fraser-Liggett C."/>
            <person name="Carlton J."/>
        </authorList>
    </citation>
    <scope>NUCLEOTIDE SEQUENCE</scope>
    <source>
        <strain evidence="9">G3</strain>
    </source>
</reference>